<dbReference type="OrthoDB" id="10396118at2759"/>
<evidence type="ECO:0000313" key="4">
    <source>
        <dbReference type="EMBL" id="CAL4786811.1"/>
    </source>
</evidence>
<comment type="caution">
    <text evidence="2">The sequence shown here is derived from an EMBL/GenBank/DDBJ whole genome shotgun (WGS) entry which is preliminary data.</text>
</comment>
<feature type="region of interest" description="Disordered" evidence="1">
    <location>
        <begin position="239"/>
        <end position="259"/>
    </location>
</feature>
<keyword evidence="5" id="KW-1185">Reference proteome</keyword>
<reference evidence="3" key="2">
    <citation type="submission" date="2024-04" db="EMBL/GenBank/DDBJ databases">
        <authorList>
            <person name="Chen Y."/>
            <person name="Shah S."/>
            <person name="Dougan E. K."/>
            <person name="Thang M."/>
            <person name="Chan C."/>
        </authorList>
    </citation>
    <scope>NUCLEOTIDE SEQUENCE [LARGE SCALE GENOMIC DNA]</scope>
</reference>
<dbReference type="EMBL" id="CAMXCT010002642">
    <property type="protein sequence ID" value="CAI3999499.1"/>
    <property type="molecule type" value="Genomic_DNA"/>
</dbReference>
<evidence type="ECO:0000313" key="2">
    <source>
        <dbReference type="EMBL" id="CAI3999499.1"/>
    </source>
</evidence>
<dbReference type="Proteomes" id="UP001152797">
    <property type="component" value="Unassembled WGS sequence"/>
</dbReference>
<dbReference type="GO" id="GO:0008233">
    <property type="term" value="F:peptidase activity"/>
    <property type="evidence" value="ECO:0007669"/>
    <property type="project" value="UniProtKB-KW"/>
</dbReference>
<evidence type="ECO:0000313" key="3">
    <source>
        <dbReference type="EMBL" id="CAL1152874.1"/>
    </source>
</evidence>
<evidence type="ECO:0000256" key="1">
    <source>
        <dbReference type="SAM" id="MobiDB-lite"/>
    </source>
</evidence>
<dbReference type="AlphaFoldDB" id="A0A9P1G3D6"/>
<dbReference type="EMBL" id="CAMXCT020002642">
    <property type="protein sequence ID" value="CAL1152874.1"/>
    <property type="molecule type" value="Genomic_DNA"/>
</dbReference>
<sequence length="313" mass="35647">MQQLHSYDGHRTLCSVEDKATAGRLGGHSWNIISNNEQDEIYLRHARSSDHYVNNTSGETTSVWFDRRRRIPHPLGGLEGANWSANVREILKCPATPQSSDHGKARSQQLLQATAPRDYALFSARRREILPQTPVRPGHLERTLGSDQTTLRDLSDSLMPRMPKIVDRKNWTPRRGEARVETLPPSEVDMFSSIDQLKTESHVDVQQSSFAHQLEMSQGGSDRGLSDAAESCLLRAAKLSHRSSEGTPRHPQDRKNHSRQRIENFAQREISDWTLGSDKLLRKDPFCMRPMQQPNNSGVKYDIITGERGKFWY</sequence>
<proteinExistence type="predicted"/>
<evidence type="ECO:0000313" key="5">
    <source>
        <dbReference type="Proteomes" id="UP001152797"/>
    </source>
</evidence>
<feature type="compositionally biased region" description="Basic and acidic residues" evidence="1">
    <location>
        <begin position="242"/>
        <end position="255"/>
    </location>
</feature>
<gene>
    <name evidence="2" type="ORF">C1SCF055_LOCUS25691</name>
</gene>
<accession>A0A9P1G3D6</accession>
<protein>
    <submittedName>
        <fullName evidence="4">Ubiquitin-like protease family profile domain-containing protein</fullName>
    </submittedName>
</protein>
<feature type="region of interest" description="Disordered" evidence="1">
    <location>
        <begin position="133"/>
        <end position="156"/>
    </location>
</feature>
<dbReference type="GO" id="GO:0006508">
    <property type="term" value="P:proteolysis"/>
    <property type="evidence" value="ECO:0007669"/>
    <property type="project" value="UniProtKB-KW"/>
</dbReference>
<keyword evidence="4" id="KW-0378">Hydrolase</keyword>
<dbReference type="EMBL" id="CAMXCT030002642">
    <property type="protein sequence ID" value="CAL4786811.1"/>
    <property type="molecule type" value="Genomic_DNA"/>
</dbReference>
<reference evidence="2" key="1">
    <citation type="submission" date="2022-10" db="EMBL/GenBank/DDBJ databases">
        <authorList>
            <person name="Chen Y."/>
            <person name="Dougan E. K."/>
            <person name="Chan C."/>
            <person name="Rhodes N."/>
            <person name="Thang M."/>
        </authorList>
    </citation>
    <scope>NUCLEOTIDE SEQUENCE</scope>
</reference>
<organism evidence="2">
    <name type="scientific">Cladocopium goreaui</name>
    <dbReference type="NCBI Taxonomy" id="2562237"/>
    <lineage>
        <taxon>Eukaryota</taxon>
        <taxon>Sar</taxon>
        <taxon>Alveolata</taxon>
        <taxon>Dinophyceae</taxon>
        <taxon>Suessiales</taxon>
        <taxon>Symbiodiniaceae</taxon>
        <taxon>Cladocopium</taxon>
    </lineage>
</organism>
<keyword evidence="4" id="KW-0645">Protease</keyword>
<name>A0A9P1G3D6_9DINO</name>